<keyword evidence="3" id="KW-1185">Reference proteome</keyword>
<reference evidence="2" key="1">
    <citation type="submission" date="2022-02" db="EMBL/GenBank/DDBJ databases">
        <authorList>
            <person name="King R."/>
        </authorList>
    </citation>
    <scope>NUCLEOTIDE SEQUENCE</scope>
</reference>
<proteinExistence type="predicted"/>
<organism evidence="2 3">
    <name type="scientific">Spodoptera littoralis</name>
    <name type="common">Egyptian cotton leafworm</name>
    <dbReference type="NCBI Taxonomy" id="7109"/>
    <lineage>
        <taxon>Eukaryota</taxon>
        <taxon>Metazoa</taxon>
        <taxon>Ecdysozoa</taxon>
        <taxon>Arthropoda</taxon>
        <taxon>Hexapoda</taxon>
        <taxon>Insecta</taxon>
        <taxon>Pterygota</taxon>
        <taxon>Neoptera</taxon>
        <taxon>Endopterygota</taxon>
        <taxon>Lepidoptera</taxon>
        <taxon>Glossata</taxon>
        <taxon>Ditrysia</taxon>
        <taxon>Noctuoidea</taxon>
        <taxon>Noctuidae</taxon>
        <taxon>Amphipyrinae</taxon>
        <taxon>Spodoptera</taxon>
    </lineage>
</organism>
<keyword evidence="1" id="KW-0732">Signal</keyword>
<evidence type="ECO:0008006" key="4">
    <source>
        <dbReference type="Google" id="ProtNLM"/>
    </source>
</evidence>
<protein>
    <recommendedName>
        <fullName evidence="4">Cuticular protein</fullName>
    </recommendedName>
</protein>
<accession>A0A9P0HZZ6</accession>
<evidence type="ECO:0000256" key="1">
    <source>
        <dbReference type="SAM" id="SignalP"/>
    </source>
</evidence>
<evidence type="ECO:0000313" key="3">
    <source>
        <dbReference type="Proteomes" id="UP001153321"/>
    </source>
</evidence>
<sequence>MRTSVIIVILAVSALAAAAPSVRYSTVLYSAPRYSSAALVRAPAVVSVSRLVAVPRPTTRGSWSNIVFRAAGGDASISRSYQVGVTSRGRHAHGTRGETTQLVVLCACAVALGEPFGQALHRRSRYGMYMDEYSRDFEPYYFAAVPLHAPVPVLRVLSPAPLQGRERGLTASSRHQPMYSRAPYHDASYEVEAYEPPPYDRYAPAANQLSPSPPLYVATASSSSAAEEPTVLYARPTAQGGYTYHTVPAPLRPGPAKRAPATDSPYMIRVHKYRIVKER</sequence>
<dbReference type="Proteomes" id="UP001153321">
    <property type="component" value="Chromosome 14"/>
</dbReference>
<name>A0A9P0HZZ6_SPOLI</name>
<dbReference type="AlphaFoldDB" id="A0A9P0HZZ6"/>
<feature type="chain" id="PRO_5040466618" description="Cuticular protein" evidence="1">
    <location>
        <begin position="19"/>
        <end position="279"/>
    </location>
</feature>
<gene>
    <name evidence="2" type="ORF">SPLIT_LOCUS2481</name>
</gene>
<feature type="signal peptide" evidence="1">
    <location>
        <begin position="1"/>
        <end position="18"/>
    </location>
</feature>
<dbReference type="EMBL" id="LR824545">
    <property type="protein sequence ID" value="CAH1637120.1"/>
    <property type="molecule type" value="Genomic_DNA"/>
</dbReference>
<evidence type="ECO:0000313" key="2">
    <source>
        <dbReference type="EMBL" id="CAH1637120.1"/>
    </source>
</evidence>